<proteinExistence type="predicted"/>
<comment type="caution">
    <text evidence="1">The sequence shown here is derived from an EMBL/GenBank/DDBJ whole genome shotgun (WGS) entry which is preliminary data.</text>
</comment>
<dbReference type="EMBL" id="LLXX01000038">
    <property type="protein sequence ID" value="KRR11542.1"/>
    <property type="molecule type" value="Genomic_DNA"/>
</dbReference>
<gene>
    <name evidence="1" type="ORF">CP49_18070</name>
</gene>
<reference evidence="1 2" key="1">
    <citation type="submission" date="2014-03" db="EMBL/GenBank/DDBJ databases">
        <title>Bradyrhizobium valentinum sp. nov., isolated from effective nodules of Lupinus mariae-josephae, a lupine endemic of basic-lime soils in Eastern Spain.</title>
        <authorList>
            <person name="Duran D."/>
            <person name="Rey L."/>
            <person name="Navarro A."/>
            <person name="Busquets A."/>
            <person name="Imperial J."/>
            <person name="Ruiz-Argueso T."/>
        </authorList>
    </citation>
    <scope>NUCLEOTIDE SEQUENCE [LARGE SCALE GENOMIC DNA]</scope>
    <source>
        <strain evidence="1 2">LmjM3</strain>
    </source>
</reference>
<accession>A0A0R3M390</accession>
<evidence type="ECO:0000313" key="1">
    <source>
        <dbReference type="EMBL" id="KRR11542.1"/>
    </source>
</evidence>
<sequence>MAEFNATVRAFRKRKRLILVAAKGLLAARRQYPNNRTFHRWLKSSSYADLSGHDRAALIQIGRHEKRLRGFLATTGIAAPSLLWKTARKTIIAADGGPAS</sequence>
<dbReference type="Proteomes" id="UP000051913">
    <property type="component" value="Unassembled WGS sequence"/>
</dbReference>
<protein>
    <submittedName>
        <fullName evidence="1">Uncharacterized protein</fullName>
    </submittedName>
</protein>
<dbReference type="AlphaFoldDB" id="A0A0R3M390"/>
<evidence type="ECO:0000313" key="2">
    <source>
        <dbReference type="Proteomes" id="UP000051913"/>
    </source>
</evidence>
<organism evidence="1 2">
    <name type="scientific">Bradyrhizobium valentinum</name>
    <dbReference type="NCBI Taxonomy" id="1518501"/>
    <lineage>
        <taxon>Bacteria</taxon>
        <taxon>Pseudomonadati</taxon>
        <taxon>Pseudomonadota</taxon>
        <taxon>Alphaproteobacteria</taxon>
        <taxon>Hyphomicrobiales</taxon>
        <taxon>Nitrobacteraceae</taxon>
        <taxon>Bradyrhizobium</taxon>
    </lineage>
</organism>
<name>A0A0R3M390_9BRAD</name>
<keyword evidence="2" id="KW-1185">Reference proteome</keyword>